<evidence type="ECO:0000259" key="2">
    <source>
        <dbReference type="Pfam" id="PF00078"/>
    </source>
</evidence>
<keyword evidence="4" id="KW-0548">Nucleotidyltransferase</keyword>
<dbReference type="InterPro" id="IPR052560">
    <property type="entry name" value="RdDP_mobile_element"/>
</dbReference>
<dbReference type="Pfam" id="PF00078">
    <property type="entry name" value="RVT_1"/>
    <property type="match status" value="1"/>
</dbReference>
<dbReference type="SUPFAM" id="SSF56219">
    <property type="entry name" value="DNase I-like"/>
    <property type="match status" value="1"/>
</dbReference>
<dbReference type="Pfam" id="PF14529">
    <property type="entry name" value="Exo_endo_phos_2"/>
    <property type="match status" value="1"/>
</dbReference>
<keyword evidence="4" id="KW-0695">RNA-directed DNA polymerase</keyword>
<reference evidence="4" key="1">
    <citation type="submission" date="2019-12" db="EMBL/GenBank/DDBJ databases">
        <title>An insight into the sialome of adult female Ixodes ricinus ticks feeding for 6 days.</title>
        <authorList>
            <person name="Perner J."/>
            <person name="Ribeiro J.M.C."/>
        </authorList>
    </citation>
    <scope>NUCLEOTIDE SEQUENCE</scope>
    <source>
        <strain evidence="4">Semi-engorged</strain>
        <tissue evidence="4">Salivary glands</tissue>
    </source>
</reference>
<keyword evidence="4" id="KW-0808">Transferase</keyword>
<evidence type="ECO:0000313" key="4">
    <source>
        <dbReference type="EMBL" id="MXV00299.1"/>
    </source>
</evidence>
<dbReference type="InterPro" id="IPR000477">
    <property type="entry name" value="RT_dom"/>
</dbReference>
<dbReference type="PANTHER" id="PTHR36688">
    <property type="entry name" value="ENDO/EXONUCLEASE/PHOSPHATASE DOMAIN-CONTAINING PROTEIN"/>
    <property type="match status" value="1"/>
</dbReference>
<evidence type="ECO:0000259" key="3">
    <source>
        <dbReference type="Pfam" id="PF14529"/>
    </source>
</evidence>
<organism evidence="4">
    <name type="scientific">Ixodes ricinus</name>
    <name type="common">Common tick</name>
    <name type="synonym">Acarus ricinus</name>
    <dbReference type="NCBI Taxonomy" id="34613"/>
    <lineage>
        <taxon>Eukaryota</taxon>
        <taxon>Metazoa</taxon>
        <taxon>Ecdysozoa</taxon>
        <taxon>Arthropoda</taxon>
        <taxon>Chelicerata</taxon>
        <taxon>Arachnida</taxon>
        <taxon>Acari</taxon>
        <taxon>Parasitiformes</taxon>
        <taxon>Ixodida</taxon>
        <taxon>Ixodoidea</taxon>
        <taxon>Ixodidae</taxon>
        <taxon>Ixodinae</taxon>
        <taxon>Ixodes</taxon>
    </lineage>
</organism>
<feature type="domain" description="Reverse transcriptase" evidence="2">
    <location>
        <begin position="507"/>
        <end position="619"/>
    </location>
</feature>
<protein>
    <submittedName>
        <fullName evidence="4">Putative rna-directed dna polymerase from mobile element jockey-like protein</fullName>
    </submittedName>
</protein>
<dbReference type="GO" id="GO:0003964">
    <property type="term" value="F:RNA-directed DNA polymerase activity"/>
    <property type="evidence" value="ECO:0007669"/>
    <property type="project" value="UniProtKB-KW"/>
</dbReference>
<dbReference type="AlphaFoldDB" id="A0A6B0VG93"/>
<proteinExistence type="predicted"/>
<dbReference type="PANTHER" id="PTHR36688:SF2">
    <property type="entry name" value="ENDONUCLEASE_EXONUCLEASE_PHOSPHATASE DOMAIN-CONTAINING PROTEIN"/>
    <property type="match status" value="1"/>
</dbReference>
<dbReference type="InterPro" id="IPR005135">
    <property type="entry name" value="Endo/exonuclease/phosphatase"/>
</dbReference>
<evidence type="ECO:0000256" key="1">
    <source>
        <dbReference type="SAM" id="MobiDB-lite"/>
    </source>
</evidence>
<feature type="domain" description="Endonuclease/exonuclease/phosphatase" evidence="3">
    <location>
        <begin position="100"/>
        <end position="211"/>
    </location>
</feature>
<feature type="region of interest" description="Disordered" evidence="1">
    <location>
        <begin position="408"/>
        <end position="427"/>
    </location>
</feature>
<dbReference type="EMBL" id="GIFC01018215">
    <property type="protein sequence ID" value="MXV00299.1"/>
    <property type="molecule type" value="Transcribed_RNA"/>
</dbReference>
<accession>A0A6B0VG93</accession>
<name>A0A6B0VG93_IXORI</name>
<sequence>MASVLVQWNCRGLLRNLDDVEHLLEEYKPRALCLQETHLSPSRTNFLKRYQVFRRDRPSSVNSSGGVAVVLPREVPCTEVPLSTPLEAVAVRFMHHKALTVCSLYLPPSFTLKCSDFNSLLDQLPEPFLLMGDFNCHNPLWGSTRQDVRGKIVESVLSTRSLCLFNTGQPTYFSPSSLSSTSIDLSIGSAILLPDFSWSVDPNPRGSDHFPAFLTCSVAPLSIHTRPPRWKLDKADWGLFKQASLLACSRLDSLAIDELNHLLTERIITAAKLSIPQTSQFLPRRPKPWWNSECEETRKKQNLAWGILRRYPTRDNLISFRKMKARARYVRRKAKRESWQGYASTINSSTSPKEVLDRIHKINGSYHAFKIPLLLRNGTCPDTLEEQADIFGEHFEYVSSSHHYPSTFLQQKQKAESNPLKNSGGEHEGYNATFSLHELLAVLHNTRPSAPGPDGLHYSMLQHLHPSTLDVILYLYNRIWQEGCFPSPWKVAHVLPLLKAGKDASSVSSYRPIALTSCLCKTLERMINRRLMYSLEHYKVVDRFQCGYRSSWSTVDLLVRLDTVVREAFAHGQHCLSVFFDLEKAYDTAWRYGILRDLFDLGVRGRMLRAIQSYLESRTFRVQLGNTLSR</sequence>
<dbReference type="InterPro" id="IPR036691">
    <property type="entry name" value="Endo/exonu/phosph_ase_sf"/>
</dbReference>
<dbReference type="Gene3D" id="3.60.10.10">
    <property type="entry name" value="Endonuclease/exonuclease/phosphatase"/>
    <property type="match status" value="1"/>
</dbReference>